<proteinExistence type="predicted"/>
<sequence length="182" mass="19444">MKLRVRLQKRTWPLEMPETEPTLGQLRAHLSQALLPTWGYSSDTRFAITLNNKDALTGDEETLASYGIVSGDLICLILEDAIPAPNLPSSTDSEHSSLQNNDQPSLAASSSQSSTQAEQRSGSFQGEAAQADVWNDDSMTSSQLVTFAEDTTCMSGGPDTMLAPGAPGPDSSLAIHLLCDCE</sequence>
<dbReference type="GO" id="GO:0019901">
    <property type="term" value="F:protein kinase binding"/>
    <property type="evidence" value="ECO:0007669"/>
    <property type="project" value="InterPro"/>
</dbReference>
<dbReference type="PANTHER" id="PTHR15537">
    <property type="entry name" value="F-BOX ONLY PROTEIN 7"/>
    <property type="match status" value="1"/>
</dbReference>
<dbReference type="KEGG" id="hai:109382823"/>
<name>A0A8B7RAQ3_HIPAR</name>
<dbReference type="GeneID" id="109382823"/>
<evidence type="ECO:0000313" key="2">
    <source>
        <dbReference type="Proteomes" id="UP000694851"/>
    </source>
</evidence>
<gene>
    <name evidence="3" type="primary">FBXO7</name>
</gene>
<feature type="region of interest" description="Disordered" evidence="1">
    <location>
        <begin position="86"/>
        <end position="135"/>
    </location>
</feature>
<dbReference type="InterPro" id="IPR047118">
    <property type="entry name" value="Fbxo7"/>
</dbReference>
<dbReference type="CTD" id="25793"/>
<organism evidence="2 3">
    <name type="scientific">Hipposideros armiger</name>
    <name type="common">Great Himalayan leaf-nosed bat</name>
    <dbReference type="NCBI Taxonomy" id="186990"/>
    <lineage>
        <taxon>Eukaryota</taxon>
        <taxon>Metazoa</taxon>
        <taxon>Chordata</taxon>
        <taxon>Craniata</taxon>
        <taxon>Vertebrata</taxon>
        <taxon>Euteleostomi</taxon>
        <taxon>Mammalia</taxon>
        <taxon>Eutheria</taxon>
        <taxon>Laurasiatheria</taxon>
        <taxon>Chiroptera</taxon>
        <taxon>Yinpterochiroptera</taxon>
        <taxon>Rhinolophoidea</taxon>
        <taxon>Hipposideridae</taxon>
        <taxon>Hipposideros</taxon>
    </lineage>
</organism>
<keyword evidence="2" id="KW-1185">Reference proteome</keyword>
<feature type="compositionally biased region" description="Low complexity" evidence="1">
    <location>
        <begin position="105"/>
        <end position="121"/>
    </location>
</feature>
<accession>A0A8B7RAQ3</accession>
<dbReference type="PANTHER" id="PTHR15537:SF2">
    <property type="entry name" value="F-BOX ONLY PROTEIN 7"/>
    <property type="match status" value="1"/>
</dbReference>
<protein>
    <submittedName>
        <fullName evidence="3">F-box only protein 7</fullName>
    </submittedName>
</protein>
<reference evidence="3" key="1">
    <citation type="submission" date="2025-08" db="UniProtKB">
        <authorList>
            <consortium name="RefSeq"/>
        </authorList>
    </citation>
    <scope>IDENTIFICATION</scope>
    <source>
        <tissue evidence="3">Muscle</tissue>
    </source>
</reference>
<dbReference type="OrthoDB" id="101791at2759"/>
<dbReference type="SUPFAM" id="SSF54236">
    <property type="entry name" value="Ubiquitin-like"/>
    <property type="match status" value="1"/>
</dbReference>
<dbReference type="RefSeq" id="XP_019498126.1">
    <property type="nucleotide sequence ID" value="XM_019642581.1"/>
</dbReference>
<dbReference type="AlphaFoldDB" id="A0A8B7RAQ3"/>
<evidence type="ECO:0000313" key="3">
    <source>
        <dbReference type="RefSeq" id="XP_019498126.1"/>
    </source>
</evidence>
<dbReference type="GO" id="GO:1903599">
    <property type="term" value="P:positive regulation of autophagy of mitochondrion"/>
    <property type="evidence" value="ECO:0007669"/>
    <property type="project" value="TreeGrafter"/>
</dbReference>
<feature type="compositionally biased region" description="Polar residues" evidence="1">
    <location>
        <begin position="87"/>
        <end position="104"/>
    </location>
</feature>
<dbReference type="InterPro" id="IPR029071">
    <property type="entry name" value="Ubiquitin-like_domsf"/>
</dbReference>
<dbReference type="Proteomes" id="UP000694851">
    <property type="component" value="Unplaced"/>
</dbReference>
<evidence type="ECO:0000256" key="1">
    <source>
        <dbReference type="SAM" id="MobiDB-lite"/>
    </source>
</evidence>